<accession>A0AAD6V054</accession>
<comment type="caution">
    <text evidence="3">The sequence shown here is derived from an EMBL/GenBank/DDBJ whole genome shotgun (WGS) entry which is preliminary data.</text>
</comment>
<gene>
    <name evidence="3" type="ORF">GGX14DRAFT_473753</name>
</gene>
<keyword evidence="4" id="KW-1185">Reference proteome</keyword>
<evidence type="ECO:0000313" key="4">
    <source>
        <dbReference type="Proteomes" id="UP001219525"/>
    </source>
</evidence>
<dbReference type="InterPro" id="IPR000210">
    <property type="entry name" value="BTB/POZ_dom"/>
</dbReference>
<dbReference type="AlphaFoldDB" id="A0AAD6V054"/>
<dbReference type="CDD" id="cd18186">
    <property type="entry name" value="BTB_POZ_ZBTB_KLHL-like"/>
    <property type="match status" value="1"/>
</dbReference>
<feature type="domain" description="BTB" evidence="2">
    <location>
        <begin position="35"/>
        <end position="108"/>
    </location>
</feature>
<reference evidence="3" key="1">
    <citation type="submission" date="2023-03" db="EMBL/GenBank/DDBJ databases">
        <title>Massive genome expansion in bonnet fungi (Mycena s.s.) driven by repeated elements and novel gene families across ecological guilds.</title>
        <authorList>
            <consortium name="Lawrence Berkeley National Laboratory"/>
            <person name="Harder C.B."/>
            <person name="Miyauchi S."/>
            <person name="Viragh M."/>
            <person name="Kuo A."/>
            <person name="Thoen E."/>
            <person name="Andreopoulos B."/>
            <person name="Lu D."/>
            <person name="Skrede I."/>
            <person name="Drula E."/>
            <person name="Henrissat B."/>
            <person name="Morin E."/>
            <person name="Kohler A."/>
            <person name="Barry K."/>
            <person name="LaButti K."/>
            <person name="Morin E."/>
            <person name="Salamov A."/>
            <person name="Lipzen A."/>
            <person name="Mereny Z."/>
            <person name="Hegedus B."/>
            <person name="Baldrian P."/>
            <person name="Stursova M."/>
            <person name="Weitz H."/>
            <person name="Taylor A."/>
            <person name="Grigoriev I.V."/>
            <person name="Nagy L.G."/>
            <person name="Martin F."/>
            <person name="Kauserud H."/>
        </authorList>
    </citation>
    <scope>NUCLEOTIDE SEQUENCE</scope>
    <source>
        <strain evidence="3">9144</strain>
    </source>
</reference>
<dbReference type="EMBL" id="JARJCW010000085">
    <property type="protein sequence ID" value="KAJ7196192.1"/>
    <property type="molecule type" value="Genomic_DNA"/>
</dbReference>
<evidence type="ECO:0000256" key="1">
    <source>
        <dbReference type="SAM" id="MobiDB-lite"/>
    </source>
</evidence>
<name>A0AAD6V054_9AGAR</name>
<dbReference type="InterPro" id="IPR011333">
    <property type="entry name" value="SKP1/BTB/POZ_sf"/>
</dbReference>
<dbReference type="Gene3D" id="3.30.710.10">
    <property type="entry name" value="Potassium Channel Kv1.1, Chain A"/>
    <property type="match status" value="1"/>
</dbReference>
<dbReference type="PROSITE" id="PS50097">
    <property type="entry name" value="BTB"/>
    <property type="match status" value="1"/>
</dbReference>
<evidence type="ECO:0000313" key="3">
    <source>
        <dbReference type="EMBL" id="KAJ7196192.1"/>
    </source>
</evidence>
<proteinExistence type="predicted"/>
<dbReference type="SUPFAM" id="SSF54695">
    <property type="entry name" value="POZ domain"/>
    <property type="match status" value="1"/>
</dbReference>
<dbReference type="SMART" id="SM00225">
    <property type="entry name" value="BTB"/>
    <property type="match status" value="1"/>
</dbReference>
<protein>
    <recommendedName>
        <fullName evidence="2">BTB domain-containing protein</fullName>
    </recommendedName>
</protein>
<organism evidence="3 4">
    <name type="scientific">Mycena pura</name>
    <dbReference type="NCBI Taxonomy" id="153505"/>
    <lineage>
        <taxon>Eukaryota</taxon>
        <taxon>Fungi</taxon>
        <taxon>Dikarya</taxon>
        <taxon>Basidiomycota</taxon>
        <taxon>Agaricomycotina</taxon>
        <taxon>Agaricomycetes</taxon>
        <taxon>Agaricomycetidae</taxon>
        <taxon>Agaricales</taxon>
        <taxon>Marasmiineae</taxon>
        <taxon>Mycenaceae</taxon>
        <taxon>Mycena</taxon>
    </lineage>
</organism>
<dbReference type="Proteomes" id="UP001219525">
    <property type="component" value="Unassembled WGS sequence"/>
</dbReference>
<sequence length="379" mass="42790">MDGDISRPAKRPRSDSGADESQLPARDSAFYHESGDCIIRVENTLFKIHRFLLVPASAVFSTLFTLPQGDLAVEGMSDDAPICLSDDTAADFRCLLKYIYTPAYGMLPKDIPPTELHNIMSVARLMHKYEMAGWQTWASQVTMELVTTHGPLFSSQDFVAIYEMAHMFSHEQLSKKVTNVWWRRIRDGSLPISDALNAAEANNRRAFLTSLYDYELGKVLGTPVTPFQPTQLFIPGVKAIHLQRLYAGYCSLSLAWTQFRQNIIPLPTAPGCRPRQHDLICNRKFKTAWDRAIAFAEQIPLNKPRERIVRVHRALEAAIEGDEYPVHHPVAVLHPQQTICRYVHSNEPTNPFVKLLNDLSKTLEGHFFAADAPAPVNHE</sequence>
<evidence type="ECO:0000259" key="2">
    <source>
        <dbReference type="PROSITE" id="PS50097"/>
    </source>
</evidence>
<dbReference type="Pfam" id="PF00651">
    <property type="entry name" value="BTB"/>
    <property type="match status" value="1"/>
</dbReference>
<feature type="compositionally biased region" description="Basic and acidic residues" evidence="1">
    <location>
        <begin position="1"/>
        <end position="16"/>
    </location>
</feature>
<feature type="region of interest" description="Disordered" evidence="1">
    <location>
        <begin position="1"/>
        <end position="25"/>
    </location>
</feature>